<evidence type="ECO:0000313" key="2">
    <source>
        <dbReference type="Proteomes" id="UP000694844"/>
    </source>
</evidence>
<gene>
    <name evidence="3" type="primary">LOC111133401</name>
</gene>
<dbReference type="AlphaFoldDB" id="A0A8B8ECT3"/>
<evidence type="ECO:0000313" key="3">
    <source>
        <dbReference type="RefSeq" id="XP_022337484.1"/>
    </source>
</evidence>
<feature type="transmembrane region" description="Helical" evidence="1">
    <location>
        <begin position="12"/>
        <end position="30"/>
    </location>
</feature>
<accession>A0A8B8ECT3</accession>
<reference evidence="3" key="1">
    <citation type="submission" date="2025-08" db="UniProtKB">
        <authorList>
            <consortium name="RefSeq"/>
        </authorList>
    </citation>
    <scope>IDENTIFICATION</scope>
    <source>
        <tissue evidence="3">Whole sample</tissue>
    </source>
</reference>
<keyword evidence="1" id="KW-1133">Transmembrane helix</keyword>
<organism evidence="2 3">
    <name type="scientific">Crassostrea virginica</name>
    <name type="common">Eastern oyster</name>
    <dbReference type="NCBI Taxonomy" id="6565"/>
    <lineage>
        <taxon>Eukaryota</taxon>
        <taxon>Metazoa</taxon>
        <taxon>Spiralia</taxon>
        <taxon>Lophotrochozoa</taxon>
        <taxon>Mollusca</taxon>
        <taxon>Bivalvia</taxon>
        <taxon>Autobranchia</taxon>
        <taxon>Pteriomorphia</taxon>
        <taxon>Ostreida</taxon>
        <taxon>Ostreoidea</taxon>
        <taxon>Ostreidae</taxon>
        <taxon>Crassostrea</taxon>
    </lineage>
</organism>
<keyword evidence="2" id="KW-1185">Reference proteome</keyword>
<dbReference type="Proteomes" id="UP000694844">
    <property type="component" value="Chromosome 5"/>
</dbReference>
<feature type="transmembrane region" description="Helical" evidence="1">
    <location>
        <begin position="86"/>
        <end position="107"/>
    </location>
</feature>
<dbReference type="GeneID" id="111133401"/>
<keyword evidence="1" id="KW-0812">Transmembrane</keyword>
<protein>
    <submittedName>
        <fullName evidence="3">Uncharacterized protein LOC111133401 isoform X4</fullName>
    </submittedName>
</protein>
<dbReference type="RefSeq" id="XP_022337484.1">
    <property type="nucleotide sequence ID" value="XM_022481776.1"/>
</dbReference>
<proteinExistence type="predicted"/>
<keyword evidence="1" id="KW-0472">Membrane</keyword>
<dbReference type="OrthoDB" id="6161334at2759"/>
<evidence type="ECO:0000256" key="1">
    <source>
        <dbReference type="SAM" id="Phobius"/>
    </source>
</evidence>
<sequence length="198" mass="22518">MTTSNIMRSLAVRDTHFSLLMTFLIVYVTSGYSTKAETSITATATTGKYGFFHSSSDVSSVRNTTTDLSTTTQGQNDDLIEKLQPFVIMGGVALLLLLLLCNFISVLQRRKYHRVIQRDFLTLHALLPLFRHYDDIDGPRRYAKGRKDPTIEEYDEIGMFIRGSKVECKRNSTVRNSLKTPDRNTVYSLQKEVLSTDF</sequence>
<name>A0A8B8ECT3_CRAVI</name>